<evidence type="ECO:0000313" key="4">
    <source>
        <dbReference type="Proteomes" id="UP000007148"/>
    </source>
</evidence>
<dbReference type="CDD" id="cd00657">
    <property type="entry name" value="Ferritin_like"/>
    <property type="match status" value="1"/>
</dbReference>
<gene>
    <name evidence="3" type="ORF">PIIN_00058</name>
</gene>
<dbReference type="OrthoDB" id="1001765at2759"/>
<dbReference type="HOGENOM" id="CLU_029630_1_0_1"/>
<evidence type="ECO:0008006" key="5">
    <source>
        <dbReference type="Google" id="ProtNLM"/>
    </source>
</evidence>
<dbReference type="STRING" id="1109443.G4T526"/>
<feature type="region of interest" description="Disordered" evidence="1">
    <location>
        <begin position="315"/>
        <end position="367"/>
    </location>
</feature>
<dbReference type="InterPro" id="IPR009078">
    <property type="entry name" value="Ferritin-like_SF"/>
</dbReference>
<accession>G4T526</accession>
<keyword evidence="4" id="KW-1185">Reference proteome</keyword>
<evidence type="ECO:0000313" key="3">
    <source>
        <dbReference type="EMBL" id="CCA66372.1"/>
    </source>
</evidence>
<dbReference type="EMBL" id="CAFZ01000001">
    <property type="protein sequence ID" value="CCA66372.1"/>
    <property type="molecule type" value="Genomic_DNA"/>
</dbReference>
<proteinExistence type="predicted"/>
<feature type="chain" id="PRO_5003468361" description="Stress response protein rds1p" evidence="2">
    <location>
        <begin position="20"/>
        <end position="367"/>
    </location>
</feature>
<evidence type="ECO:0000256" key="1">
    <source>
        <dbReference type="SAM" id="MobiDB-lite"/>
    </source>
</evidence>
<organism evidence="3 4">
    <name type="scientific">Serendipita indica (strain DSM 11827)</name>
    <name type="common">Root endophyte fungus</name>
    <name type="synonym">Piriformospora indica</name>
    <dbReference type="NCBI Taxonomy" id="1109443"/>
    <lineage>
        <taxon>Eukaryota</taxon>
        <taxon>Fungi</taxon>
        <taxon>Dikarya</taxon>
        <taxon>Basidiomycota</taxon>
        <taxon>Agaricomycotina</taxon>
        <taxon>Agaricomycetes</taxon>
        <taxon>Sebacinales</taxon>
        <taxon>Serendipitaceae</taxon>
        <taxon>Serendipita</taxon>
    </lineage>
</organism>
<reference evidence="3 4" key="1">
    <citation type="journal article" date="2011" name="PLoS Pathog.">
        <title>Endophytic Life Strategies Decoded by Genome and Transcriptome Analyses of the Mutualistic Root Symbiont Piriformospora indica.</title>
        <authorList>
            <person name="Zuccaro A."/>
            <person name="Lahrmann U."/>
            <person name="Guldener U."/>
            <person name="Langen G."/>
            <person name="Pfiffi S."/>
            <person name="Biedenkopf D."/>
            <person name="Wong P."/>
            <person name="Samans B."/>
            <person name="Grimm C."/>
            <person name="Basiewicz M."/>
            <person name="Murat C."/>
            <person name="Martin F."/>
            <person name="Kogel K.H."/>
        </authorList>
    </citation>
    <scope>NUCLEOTIDE SEQUENCE [LARGE SCALE GENOMIC DNA]</scope>
    <source>
        <strain evidence="3 4">DSM 11827</strain>
    </source>
</reference>
<dbReference type="Pfam" id="PF13668">
    <property type="entry name" value="Ferritin_2"/>
    <property type="match status" value="1"/>
</dbReference>
<dbReference type="InParanoid" id="G4T526"/>
<comment type="caution">
    <text evidence="3">The sequence shown here is derived from an EMBL/GenBank/DDBJ whole genome shotgun (WGS) entry which is preliminary data.</text>
</comment>
<dbReference type="Proteomes" id="UP000007148">
    <property type="component" value="Unassembled WGS sequence"/>
</dbReference>
<sequence length="367" mass="39742">MLWISAFTALLAIPFGSFAAPIVKRAEVDDTLILQFLQAMEQMEREFYWQIQTKFQDKDYINAGFLDANAPKRLLLEIFNDESIHTSFLTDGLRGQAVRGCTFTFDDALKDVKSAVLAARTLEQVSVSAYLGAVTLVEDKNFLIALASILTDEARHETTMNILSGSSVMPQSFDTALRPEQVLSILSPHMTCNLDIPPVKPLKIKNSLRKGEAITLEFDKTGIPRDQPLFCQILIGGQPAGLAQPLESCTMPVDAINGPLYIYITNDGTPLPANILQQNTASILAGPAIAWVDPEGGELNQFIVPKGIAVETPTGAANRTLTPNRGSSTQTPIEGTGETPSPQTEGESEPAGESKDITIKGVWTIPA</sequence>
<feature type="compositionally biased region" description="Polar residues" evidence="1">
    <location>
        <begin position="315"/>
        <end position="345"/>
    </location>
</feature>
<protein>
    <recommendedName>
        <fullName evidence="5">Stress response protein rds1p</fullName>
    </recommendedName>
</protein>
<name>G4T526_SERID</name>
<dbReference type="eggNOG" id="ENOG502QVCK">
    <property type="taxonomic scope" value="Eukaryota"/>
</dbReference>
<keyword evidence="2" id="KW-0732">Signal</keyword>
<dbReference type="AlphaFoldDB" id="G4T526"/>
<feature type="signal peptide" evidence="2">
    <location>
        <begin position="1"/>
        <end position="19"/>
    </location>
</feature>
<dbReference type="SUPFAM" id="SSF47240">
    <property type="entry name" value="Ferritin-like"/>
    <property type="match status" value="1"/>
</dbReference>
<evidence type="ECO:0000256" key="2">
    <source>
        <dbReference type="SAM" id="SignalP"/>
    </source>
</evidence>